<keyword evidence="3 9" id="KW-0479">Metal-binding</keyword>
<dbReference type="EMBL" id="CP011391">
    <property type="protein sequence ID" value="AMK53846.1"/>
    <property type="molecule type" value="Genomic_DNA"/>
</dbReference>
<feature type="binding site" evidence="9">
    <location>
        <position position="146"/>
    </location>
    <ligand>
        <name>Mn(2+)</name>
        <dbReference type="ChEBI" id="CHEBI:29035"/>
    </ligand>
</feature>
<protein>
    <recommendedName>
        <fullName evidence="9">1-deoxy-D-xylulose 5-phosphate reductoisomerase</fullName>
        <shortName evidence="9">DXP reductoisomerase</shortName>
        <ecNumber evidence="9">1.1.1.267</ecNumber>
    </recommendedName>
    <alternativeName>
        <fullName evidence="9">1-deoxyxylulose-5-phosphate reductoisomerase</fullName>
    </alternativeName>
    <alternativeName>
        <fullName evidence="9">2-C-methyl-D-erythritol 4-phosphate synthase</fullName>
    </alternativeName>
</protein>
<feature type="binding site" evidence="9">
    <location>
        <position position="15"/>
    </location>
    <ligand>
        <name>NADPH</name>
        <dbReference type="ChEBI" id="CHEBI:57783"/>
    </ligand>
</feature>
<dbReference type="InterPro" id="IPR013512">
    <property type="entry name" value="DXP_reductoisomerase_N"/>
</dbReference>
<evidence type="ECO:0000256" key="6">
    <source>
        <dbReference type="ARBA" id="ARBA00023211"/>
    </source>
</evidence>
<evidence type="ECO:0000256" key="8">
    <source>
        <dbReference type="ARBA" id="ARBA00048543"/>
    </source>
</evidence>
<evidence type="ECO:0000256" key="4">
    <source>
        <dbReference type="ARBA" id="ARBA00022857"/>
    </source>
</evidence>
<feature type="domain" description="1-deoxy-D-xylulose 5-phosphate reductoisomerase N-terminal" evidence="10">
    <location>
        <begin position="7"/>
        <end position="126"/>
    </location>
</feature>
<feature type="binding site" evidence="9">
    <location>
        <position position="144"/>
    </location>
    <ligand>
        <name>Mn(2+)</name>
        <dbReference type="ChEBI" id="CHEBI:29035"/>
    </ligand>
</feature>
<dbReference type="NCBIfam" id="TIGR00243">
    <property type="entry name" value="Dxr"/>
    <property type="match status" value="1"/>
</dbReference>
<dbReference type="InterPro" id="IPR036169">
    <property type="entry name" value="DXPR_C_sf"/>
</dbReference>
<evidence type="ECO:0000256" key="5">
    <source>
        <dbReference type="ARBA" id="ARBA00023002"/>
    </source>
</evidence>
<evidence type="ECO:0000259" key="11">
    <source>
        <dbReference type="Pfam" id="PF08436"/>
    </source>
</evidence>
<dbReference type="SUPFAM" id="SSF69055">
    <property type="entry name" value="1-deoxy-D-xylulose-5-phosphate reductoisomerase, C-terminal domain"/>
    <property type="match status" value="1"/>
</dbReference>
<feature type="binding site" evidence="9">
    <location>
        <position position="145"/>
    </location>
    <ligand>
        <name>1-deoxy-D-xylulose 5-phosphate</name>
        <dbReference type="ChEBI" id="CHEBI:57792"/>
    </ligand>
</feature>
<evidence type="ECO:0000256" key="7">
    <source>
        <dbReference type="ARBA" id="ARBA00023229"/>
    </source>
</evidence>
<dbReference type="Pfam" id="PF08436">
    <property type="entry name" value="DXP_redisom_C"/>
    <property type="match status" value="1"/>
</dbReference>
<evidence type="ECO:0000259" key="12">
    <source>
        <dbReference type="Pfam" id="PF13288"/>
    </source>
</evidence>
<dbReference type="Gene3D" id="3.40.50.720">
    <property type="entry name" value="NAD(P)-binding Rossmann-like Domain"/>
    <property type="match status" value="1"/>
</dbReference>
<evidence type="ECO:0000256" key="3">
    <source>
        <dbReference type="ARBA" id="ARBA00022723"/>
    </source>
</evidence>
<dbReference type="InterPro" id="IPR013644">
    <property type="entry name" value="DXP_reductoisomerase_C"/>
</dbReference>
<dbReference type="PATRIC" id="fig|1702221.3.peg.688"/>
<sequence>MSEKKRILLLGATGSIGRQTLDVLRRHPDTFELAGISAGHNEDALQEIAQEFPEIQAASVESTDGRPWQTDLITGADHVARLMDRVEYDLLVNAVVGFAGLAPTLKALESGHDVALANKESLVAGGPLVKKTLAETGRRLYPIDSEHSAIWQCIQGSREKDVNRLIITASGGSFRDRSRESLKDATPAEALKHPNWAMGKRITIDSATMVNKGFEVIEAHYLFDVPFERIETVLHPQSIVHSMVEFKDGAVMAQLGSADMRLPIQYALMMPDRPSLEEDNRLDMTRTQSLEFREMDMERFPILKTAYETGKAGGSAGAVFNGADEEAVALFLEGKLPFLGIEDAIRYALQVVPFVQDPDYEALRDCDRLAREAVRYGVSHGFQVE</sequence>
<feature type="binding site" evidence="9">
    <location>
        <position position="206"/>
    </location>
    <ligand>
        <name>1-deoxy-D-xylulose 5-phosphate</name>
        <dbReference type="ChEBI" id="CHEBI:57792"/>
    </ligand>
</feature>
<comment type="caution">
    <text evidence="9">Lacks conserved residue(s) required for the propagation of feature annotation.</text>
</comment>
<dbReference type="InterPro" id="IPR026877">
    <property type="entry name" value="DXPR_C"/>
</dbReference>
<feature type="binding site" evidence="9">
    <location>
        <position position="16"/>
    </location>
    <ligand>
        <name>NADPH</name>
        <dbReference type="ChEBI" id="CHEBI:57783"/>
    </ligand>
</feature>
<feature type="binding site" evidence="9">
    <location>
        <position position="39"/>
    </location>
    <ligand>
        <name>NADPH</name>
        <dbReference type="ChEBI" id="CHEBI:57783"/>
    </ligand>
</feature>
<dbReference type="AlphaFoldDB" id="A0A140DT69"/>
<dbReference type="PIRSF" id="PIRSF006205">
    <property type="entry name" value="Dxp_reductismrs"/>
    <property type="match status" value="1"/>
</dbReference>
<feature type="binding site" evidence="9">
    <location>
        <position position="211"/>
    </location>
    <ligand>
        <name>1-deoxy-D-xylulose 5-phosphate</name>
        <dbReference type="ChEBI" id="CHEBI:57792"/>
    </ligand>
</feature>
<keyword evidence="4 9" id="KW-0521">NADP</keyword>
<organism evidence="13 14">
    <name type="scientific">Faecalibaculum rodentium</name>
    <dbReference type="NCBI Taxonomy" id="1702221"/>
    <lineage>
        <taxon>Bacteria</taxon>
        <taxon>Bacillati</taxon>
        <taxon>Bacillota</taxon>
        <taxon>Erysipelotrichia</taxon>
        <taxon>Erysipelotrichales</taxon>
        <taxon>Erysipelotrichaceae</taxon>
        <taxon>Faecalibaculum</taxon>
    </lineage>
</organism>
<dbReference type="Pfam" id="PF13288">
    <property type="entry name" value="DXPR_C"/>
    <property type="match status" value="1"/>
</dbReference>
<dbReference type="SUPFAM" id="SSF51735">
    <property type="entry name" value="NAD(P)-binding Rossmann-fold domains"/>
    <property type="match status" value="1"/>
</dbReference>
<keyword evidence="6 9" id="KW-0464">Manganese</keyword>
<feature type="binding site" evidence="9">
    <location>
        <position position="215"/>
    </location>
    <ligand>
        <name>1-deoxy-D-xylulose 5-phosphate</name>
        <dbReference type="ChEBI" id="CHEBI:57792"/>
    </ligand>
</feature>
<feature type="domain" description="1-deoxy-D-xylulose 5-phosphate reductoisomerase C-terminal" evidence="11">
    <location>
        <begin position="140"/>
        <end position="223"/>
    </location>
</feature>
<feature type="binding site" evidence="9">
    <location>
        <position position="14"/>
    </location>
    <ligand>
        <name>NADPH</name>
        <dbReference type="ChEBI" id="CHEBI:57783"/>
    </ligand>
</feature>
<feature type="binding site" evidence="9">
    <location>
        <position position="120"/>
    </location>
    <ligand>
        <name>NADPH</name>
        <dbReference type="ChEBI" id="CHEBI:57783"/>
    </ligand>
</feature>
<feature type="binding site" evidence="9">
    <location>
        <position position="41"/>
    </location>
    <ligand>
        <name>NADPH</name>
        <dbReference type="ChEBI" id="CHEBI:57783"/>
    </ligand>
</feature>
<feature type="binding site" evidence="9">
    <location>
        <position position="118"/>
    </location>
    <ligand>
        <name>NADPH</name>
        <dbReference type="ChEBI" id="CHEBI:57783"/>
    </ligand>
</feature>
<keyword evidence="9" id="KW-0460">Magnesium</keyword>
<evidence type="ECO:0000256" key="2">
    <source>
        <dbReference type="ARBA" id="ARBA00006825"/>
    </source>
</evidence>
<evidence type="ECO:0000256" key="9">
    <source>
        <dbReference type="HAMAP-Rule" id="MF_00183"/>
    </source>
</evidence>
<comment type="cofactor">
    <cofactor evidence="9">
        <name>Mg(2+)</name>
        <dbReference type="ChEBI" id="CHEBI:18420"/>
    </cofactor>
    <cofactor evidence="9">
        <name>Mn(2+)</name>
        <dbReference type="ChEBI" id="CHEBI:29035"/>
    </cofactor>
</comment>
<dbReference type="FunFam" id="3.40.50.720:FF:000045">
    <property type="entry name" value="1-deoxy-D-xylulose 5-phosphate reductoisomerase"/>
    <property type="match status" value="1"/>
</dbReference>
<dbReference type="STRING" id="1702221.AALO17_07120"/>
<comment type="catalytic activity">
    <reaction evidence="8">
        <text>2-C-methyl-D-erythritol 4-phosphate + NADP(+) = 1-deoxy-D-xylulose 5-phosphate + NADPH + H(+)</text>
        <dbReference type="Rhea" id="RHEA:13717"/>
        <dbReference type="ChEBI" id="CHEBI:15378"/>
        <dbReference type="ChEBI" id="CHEBI:57783"/>
        <dbReference type="ChEBI" id="CHEBI:57792"/>
        <dbReference type="ChEBI" id="CHEBI:58262"/>
        <dbReference type="ChEBI" id="CHEBI:58349"/>
        <dbReference type="EC" id="1.1.1.267"/>
    </reaction>
    <physiologicalReaction direction="right-to-left" evidence="8">
        <dbReference type="Rhea" id="RHEA:13719"/>
    </physiologicalReaction>
</comment>
<dbReference type="GO" id="GO:0070402">
    <property type="term" value="F:NADPH binding"/>
    <property type="evidence" value="ECO:0007669"/>
    <property type="project" value="InterPro"/>
</dbReference>
<feature type="binding site" evidence="9">
    <location>
        <position position="119"/>
    </location>
    <ligand>
        <name>1-deoxy-D-xylulose 5-phosphate</name>
        <dbReference type="ChEBI" id="CHEBI:57792"/>
    </ligand>
</feature>
<comment type="function">
    <text evidence="9">Catalyzes the NADPH-dependent rearrangement and reduction of 1-deoxy-D-xylulose-5-phosphate (DXP) to 2-C-methyl-D-erythritol 4-phosphate (MEP).</text>
</comment>
<evidence type="ECO:0000313" key="13">
    <source>
        <dbReference type="EMBL" id="AMK53846.1"/>
    </source>
</evidence>
<name>A0A140DT69_9FIRM</name>
<feature type="binding site" evidence="9">
    <location>
        <position position="13"/>
    </location>
    <ligand>
        <name>NADPH</name>
        <dbReference type="ChEBI" id="CHEBI:57783"/>
    </ligand>
</feature>
<dbReference type="InterPro" id="IPR003821">
    <property type="entry name" value="DXP_reductoisomerase"/>
</dbReference>
<dbReference type="UniPathway" id="UPA00056">
    <property type="reaction ID" value="UER00092"/>
</dbReference>
<feature type="domain" description="DXP reductoisomerase C-terminal" evidence="12">
    <location>
        <begin position="255"/>
        <end position="372"/>
    </location>
</feature>
<dbReference type="RefSeq" id="WP_067555509.1">
    <property type="nucleotide sequence ID" value="NZ_CAMTBT010000037.1"/>
</dbReference>
<keyword evidence="14" id="KW-1185">Reference proteome</keyword>
<accession>A0A140DT69</accession>
<proteinExistence type="inferred from homology"/>
<evidence type="ECO:0000313" key="14">
    <source>
        <dbReference type="Proteomes" id="UP000069771"/>
    </source>
</evidence>
<reference evidence="13 14" key="1">
    <citation type="journal article" date="2016" name="Gut Pathog.">
        <title>Whole genome sequencing of "Faecalibaculum rodentium" ALO17, isolated from C57BL/6J laboratory mouse feces.</title>
        <authorList>
            <person name="Lim S."/>
            <person name="Chang D.H."/>
            <person name="Ahn S."/>
            <person name="Kim B.C."/>
        </authorList>
    </citation>
    <scope>NUCLEOTIDE SEQUENCE [LARGE SCALE GENOMIC DNA]</scope>
    <source>
        <strain evidence="13 14">Alo17</strain>
    </source>
</reference>
<dbReference type="InterPro" id="IPR036291">
    <property type="entry name" value="NAD(P)-bd_dom_sf"/>
</dbReference>
<keyword evidence="5 9" id="KW-0560">Oxidoreductase</keyword>
<comment type="similarity">
    <text evidence="2 9">Belongs to the DXR family.</text>
</comment>
<dbReference type="HAMAP" id="MF_00183">
    <property type="entry name" value="DXP_reductoisom"/>
    <property type="match status" value="1"/>
</dbReference>
<feature type="binding site" evidence="9">
    <location>
        <position position="199"/>
    </location>
    <ligand>
        <name>NADPH</name>
        <dbReference type="ChEBI" id="CHEBI:57783"/>
    </ligand>
</feature>
<dbReference type="Proteomes" id="UP000069771">
    <property type="component" value="Chromosome"/>
</dbReference>
<dbReference type="GeneID" id="78477521"/>
<dbReference type="PANTHER" id="PTHR30525:SF0">
    <property type="entry name" value="1-DEOXY-D-XYLULOSE 5-PHOSPHATE REDUCTOISOMERASE, CHLOROPLASTIC"/>
    <property type="match status" value="1"/>
</dbReference>
<comment type="pathway">
    <text evidence="1 9">Isoprenoid biosynthesis; isopentenyl diphosphate biosynthesis via DXP pathway; isopentenyl diphosphate from 1-deoxy-D-xylulose 5-phosphate: step 1/6.</text>
</comment>
<evidence type="ECO:0000259" key="10">
    <source>
        <dbReference type="Pfam" id="PF02670"/>
    </source>
</evidence>
<feature type="binding site" evidence="9">
    <location>
        <position position="193"/>
    </location>
    <ligand>
        <name>1-deoxy-D-xylulose 5-phosphate</name>
        <dbReference type="ChEBI" id="CHEBI:57792"/>
    </ligand>
</feature>
<gene>
    <name evidence="9" type="primary">dxr</name>
    <name evidence="13" type="ORF">AALO17_07120</name>
</gene>
<dbReference type="Pfam" id="PF02670">
    <property type="entry name" value="DXP_reductoisom"/>
    <property type="match status" value="1"/>
</dbReference>
<evidence type="ECO:0000256" key="1">
    <source>
        <dbReference type="ARBA" id="ARBA00005094"/>
    </source>
</evidence>
<dbReference type="GO" id="GO:0030604">
    <property type="term" value="F:1-deoxy-D-xylulose-5-phosphate reductoisomerase activity"/>
    <property type="evidence" value="ECO:0007669"/>
    <property type="project" value="UniProtKB-UniRule"/>
</dbReference>
<feature type="binding site" evidence="9">
    <location>
        <position position="215"/>
    </location>
    <ligand>
        <name>Mn(2+)</name>
        <dbReference type="ChEBI" id="CHEBI:29035"/>
    </ligand>
</feature>
<dbReference type="GO" id="GO:0016853">
    <property type="term" value="F:isomerase activity"/>
    <property type="evidence" value="ECO:0007669"/>
    <property type="project" value="UniProtKB-KW"/>
</dbReference>
<dbReference type="Gene3D" id="1.10.1740.10">
    <property type="match status" value="1"/>
</dbReference>
<dbReference type="GO" id="GO:0030145">
    <property type="term" value="F:manganese ion binding"/>
    <property type="evidence" value="ECO:0007669"/>
    <property type="project" value="TreeGrafter"/>
</dbReference>
<dbReference type="PANTHER" id="PTHR30525">
    <property type="entry name" value="1-DEOXY-D-XYLULOSE 5-PHOSPHATE REDUCTOISOMERASE"/>
    <property type="match status" value="1"/>
</dbReference>
<dbReference type="OrthoDB" id="9806546at2"/>
<dbReference type="GO" id="GO:0051484">
    <property type="term" value="P:isopentenyl diphosphate biosynthetic process, methylerythritol 4-phosphate pathway involved in terpenoid biosynthetic process"/>
    <property type="evidence" value="ECO:0007669"/>
    <property type="project" value="UniProtKB-ARBA"/>
</dbReference>
<dbReference type="EC" id="1.1.1.267" evidence="9"/>
<keyword evidence="13" id="KW-0413">Isomerase</keyword>
<dbReference type="KEGG" id="fro:AALO17_07120"/>
<feature type="binding site" evidence="9">
    <location>
        <position position="170"/>
    </location>
    <ligand>
        <name>1-deoxy-D-xylulose 5-phosphate</name>
        <dbReference type="ChEBI" id="CHEBI:57792"/>
    </ligand>
</feature>
<feature type="binding site" evidence="9">
    <location>
        <position position="146"/>
    </location>
    <ligand>
        <name>1-deoxy-D-xylulose 5-phosphate</name>
        <dbReference type="ChEBI" id="CHEBI:57792"/>
    </ligand>
</feature>
<dbReference type="SUPFAM" id="SSF55347">
    <property type="entry name" value="Glyceraldehyde-3-phosphate dehydrogenase-like, C-terminal domain"/>
    <property type="match status" value="1"/>
</dbReference>
<feature type="binding site" evidence="9">
    <location>
        <position position="212"/>
    </location>
    <ligand>
        <name>1-deoxy-D-xylulose 5-phosphate</name>
        <dbReference type="ChEBI" id="CHEBI:57792"/>
    </ligand>
</feature>
<keyword evidence="7 9" id="KW-0414">Isoprene biosynthesis</keyword>